<protein>
    <recommendedName>
        <fullName evidence="1">AB hydrolase-1 domain-containing protein</fullName>
    </recommendedName>
</protein>
<reference evidence="3" key="1">
    <citation type="submission" date="2019-06" db="EMBL/GenBank/DDBJ databases">
        <title>Draft genome sequence of the griseofulvin-producing fungus Xylaria cubensis strain G536.</title>
        <authorList>
            <person name="Mead M.E."/>
            <person name="Raja H.A."/>
            <person name="Steenwyk J.L."/>
            <person name="Knowles S.L."/>
            <person name="Oberlies N.H."/>
            <person name="Rokas A."/>
        </authorList>
    </citation>
    <scope>NUCLEOTIDE SEQUENCE [LARGE SCALE GENOMIC DNA]</scope>
    <source>
        <strain evidence="3">G536</strain>
    </source>
</reference>
<feature type="domain" description="AB hydrolase-1" evidence="1">
    <location>
        <begin position="34"/>
        <end position="137"/>
    </location>
</feature>
<dbReference type="AlphaFoldDB" id="A0A553I1X4"/>
<dbReference type="Gene3D" id="3.40.50.1820">
    <property type="entry name" value="alpha/beta hydrolase"/>
    <property type="match status" value="1"/>
</dbReference>
<evidence type="ECO:0000313" key="2">
    <source>
        <dbReference type="EMBL" id="TRX94206.1"/>
    </source>
</evidence>
<evidence type="ECO:0000313" key="3">
    <source>
        <dbReference type="Proteomes" id="UP000319160"/>
    </source>
</evidence>
<dbReference type="InterPro" id="IPR029058">
    <property type="entry name" value="AB_hydrolase_fold"/>
</dbReference>
<dbReference type="PANTHER" id="PTHR46438">
    <property type="entry name" value="ALPHA/BETA-HYDROLASES SUPERFAMILY PROTEIN"/>
    <property type="match status" value="1"/>
</dbReference>
<organism evidence="2 3">
    <name type="scientific">Xylaria flabelliformis</name>
    <dbReference type="NCBI Taxonomy" id="2512241"/>
    <lineage>
        <taxon>Eukaryota</taxon>
        <taxon>Fungi</taxon>
        <taxon>Dikarya</taxon>
        <taxon>Ascomycota</taxon>
        <taxon>Pezizomycotina</taxon>
        <taxon>Sordariomycetes</taxon>
        <taxon>Xylariomycetidae</taxon>
        <taxon>Xylariales</taxon>
        <taxon>Xylariaceae</taxon>
        <taxon>Xylaria</taxon>
    </lineage>
</organism>
<dbReference type="EMBL" id="VFLP01000024">
    <property type="protein sequence ID" value="TRX94206.1"/>
    <property type="molecule type" value="Genomic_DNA"/>
</dbReference>
<dbReference type="Pfam" id="PF00561">
    <property type="entry name" value="Abhydrolase_1"/>
    <property type="match status" value="1"/>
</dbReference>
<dbReference type="InterPro" id="IPR000073">
    <property type="entry name" value="AB_hydrolase_1"/>
</dbReference>
<dbReference type="SUPFAM" id="SSF53474">
    <property type="entry name" value="alpha/beta-Hydrolases"/>
    <property type="match status" value="1"/>
</dbReference>
<sequence length="343" mass="38467">MDKELQQAGFKEKDFDTGEVTLNYVAGPPCSKGPPLVFIHGQTVTWEEYTFIMPILGNDFTVYAVTQRGHGKSSSTPGQYTFNALGKDMEAFLREVVREPAIVVGNSSGGVLACWLAANAKEHVKAIVLEDPPLFRCDYDNIKTTSVYDVWEALSRSSEPDGGGFAAFFRDFLVPAMTNTDNRVMSSQKPPPKFLLHIASRLITWQQKRHPGKPVDFSFMPSERRIMMRGMSQFDGNFSRAFVDGSMGKDFDHAETLSRIDVPVLFLHARYFFKKDDRLMGALTDEDVERVQGLVKGPWKYVKMDCGHAIAIDAPEQEAREIRAWVGEQGLVDVKEGDRANHT</sequence>
<dbReference type="OrthoDB" id="190201at2759"/>
<gene>
    <name evidence="2" type="ORF">FHL15_004974</name>
</gene>
<proteinExistence type="predicted"/>
<dbReference type="STRING" id="2512241.A0A553I1X4"/>
<evidence type="ECO:0000259" key="1">
    <source>
        <dbReference type="Pfam" id="PF00561"/>
    </source>
</evidence>
<dbReference type="PANTHER" id="PTHR46438:SF2">
    <property type="entry name" value="ALPHA_BETA-HYDROLASES SUPERFAMILY PROTEIN"/>
    <property type="match status" value="1"/>
</dbReference>
<comment type="caution">
    <text evidence="2">The sequence shown here is derived from an EMBL/GenBank/DDBJ whole genome shotgun (WGS) entry which is preliminary data.</text>
</comment>
<dbReference type="Proteomes" id="UP000319160">
    <property type="component" value="Unassembled WGS sequence"/>
</dbReference>
<dbReference type="ESTHER" id="9pezi-a0a553i1x4">
    <property type="family name" value="Zearalenone-hydrolase-fam2"/>
</dbReference>
<keyword evidence="3" id="KW-1185">Reference proteome</keyword>
<name>A0A553I1X4_9PEZI</name>
<accession>A0A553I1X4</accession>